<dbReference type="Proteomes" id="UP000694941">
    <property type="component" value="Unplaced"/>
</dbReference>
<keyword evidence="5" id="KW-1133">Transmembrane helix</keyword>
<dbReference type="PANTHER" id="PTHR43918">
    <property type="entry name" value="ACETYLCHOLINESTERASE"/>
    <property type="match status" value="1"/>
</dbReference>
<evidence type="ECO:0000256" key="5">
    <source>
        <dbReference type="SAM" id="Phobius"/>
    </source>
</evidence>
<sequence length="622" mass="69644">MEFSFHVWLFFLSFGIMSNITSSAPQVDTTSGKLLGMTLDTPFGHVNKYLGVPYAKAPLGELRFQPPQPLDKDEVTVIRDSSRFGQVCLQPPHLKEVISPLLLTNNNDQSVVSEDCLTLNIYVPAGRHLGALPVMVWLPGEGFDYADATQFDGTFLALLGQVIVVTVNYRVSVFGFLSTLSQEAPGNVGLLDQRLALQWIQQNIGQFNGDTNKVTFFGRFSGAMSISAHLASPLNQGSNKLFHRAILQSGVATGEWIFDNDPLNATLQLAKALNCGSTSWNTVIQCLQEIPAKVLLNKSLMVPQRWRPVIDGHFLTDDPLSAVSKGKYVPVDVILGVNSDEGSLCLLSLFAQKSEMYQKILNGQLTVEDFKQLLEKNLQDFLKKDDQVINKLAAHEYQHLKKAKLRDSYMDFCGSMYITAHTEQLARLLTRQGKSKVFMYEFVHRPSFSIHPDFIQAAHGDDVLFTFGLVHQLSHVPDEELKLSRRIITAFSHFASTGNPNPLNKEENPKWSEYSDTQRQVLEFTVDLKNYSVKTSDHERDVAFWYSVVPSLHDNDLSTSYCSTTDIKPSESFGFIGFVLSIQAAEYIILGLVALTLILIVALFVILRLLWSSNERRGFTKF</sequence>
<feature type="signal peptide" evidence="6">
    <location>
        <begin position="1"/>
        <end position="23"/>
    </location>
</feature>
<dbReference type="InterPro" id="IPR019819">
    <property type="entry name" value="Carboxylesterase_B_CS"/>
</dbReference>
<comment type="similarity">
    <text evidence="1">Belongs to the type-B carboxylesterase/lipase family.</text>
</comment>
<evidence type="ECO:0000256" key="4">
    <source>
        <dbReference type="ARBA" id="ARBA00023180"/>
    </source>
</evidence>
<dbReference type="InterPro" id="IPR050654">
    <property type="entry name" value="AChE-related_enzymes"/>
</dbReference>
<keyword evidence="8" id="KW-1185">Reference proteome</keyword>
<evidence type="ECO:0000259" key="7">
    <source>
        <dbReference type="Pfam" id="PF00135"/>
    </source>
</evidence>
<keyword evidence="5" id="KW-0812">Transmembrane</keyword>
<evidence type="ECO:0000256" key="2">
    <source>
        <dbReference type="ARBA" id="ARBA00022487"/>
    </source>
</evidence>
<keyword evidence="4" id="KW-0325">Glycoprotein</keyword>
<keyword evidence="5" id="KW-0472">Membrane</keyword>
<keyword evidence="3" id="KW-0378">Hydrolase</keyword>
<accession>A0ABM1BZ17</accession>
<evidence type="ECO:0000313" key="9">
    <source>
        <dbReference type="RefSeq" id="XP_013791374.2"/>
    </source>
</evidence>
<dbReference type="GeneID" id="106475223"/>
<dbReference type="PANTHER" id="PTHR43918:SF4">
    <property type="entry name" value="CARBOXYLIC ESTER HYDROLASE"/>
    <property type="match status" value="1"/>
</dbReference>
<gene>
    <name evidence="9" type="primary">LOC106475223</name>
</gene>
<name>A0ABM1BZ17_LIMPO</name>
<feature type="chain" id="PRO_5046254352" evidence="6">
    <location>
        <begin position="24"/>
        <end position="622"/>
    </location>
</feature>
<protein>
    <submittedName>
        <fullName evidence="9">Carboxylesterase 5A-like</fullName>
    </submittedName>
</protein>
<dbReference type="Pfam" id="PF00135">
    <property type="entry name" value="COesterase"/>
    <property type="match status" value="1"/>
</dbReference>
<evidence type="ECO:0000256" key="1">
    <source>
        <dbReference type="ARBA" id="ARBA00005964"/>
    </source>
</evidence>
<dbReference type="RefSeq" id="XP_013791374.2">
    <property type="nucleotide sequence ID" value="XM_013935920.2"/>
</dbReference>
<evidence type="ECO:0000256" key="3">
    <source>
        <dbReference type="ARBA" id="ARBA00022801"/>
    </source>
</evidence>
<dbReference type="SUPFAM" id="SSF53474">
    <property type="entry name" value="alpha/beta-Hydrolases"/>
    <property type="match status" value="1"/>
</dbReference>
<dbReference type="InterPro" id="IPR029058">
    <property type="entry name" value="AB_hydrolase_fold"/>
</dbReference>
<feature type="domain" description="Carboxylesterase type B" evidence="7">
    <location>
        <begin position="24"/>
        <end position="545"/>
    </location>
</feature>
<dbReference type="PROSITE" id="PS00941">
    <property type="entry name" value="CARBOXYLESTERASE_B_2"/>
    <property type="match status" value="1"/>
</dbReference>
<keyword evidence="6" id="KW-0732">Signal</keyword>
<organism evidence="8 9">
    <name type="scientific">Limulus polyphemus</name>
    <name type="common">Atlantic horseshoe crab</name>
    <dbReference type="NCBI Taxonomy" id="6850"/>
    <lineage>
        <taxon>Eukaryota</taxon>
        <taxon>Metazoa</taxon>
        <taxon>Ecdysozoa</taxon>
        <taxon>Arthropoda</taxon>
        <taxon>Chelicerata</taxon>
        <taxon>Merostomata</taxon>
        <taxon>Xiphosura</taxon>
        <taxon>Limulidae</taxon>
        <taxon>Limulus</taxon>
    </lineage>
</organism>
<feature type="transmembrane region" description="Helical" evidence="5">
    <location>
        <begin position="587"/>
        <end position="611"/>
    </location>
</feature>
<evidence type="ECO:0000313" key="8">
    <source>
        <dbReference type="Proteomes" id="UP000694941"/>
    </source>
</evidence>
<evidence type="ECO:0000256" key="6">
    <source>
        <dbReference type="SAM" id="SignalP"/>
    </source>
</evidence>
<dbReference type="Gene3D" id="3.40.50.1820">
    <property type="entry name" value="alpha/beta hydrolase"/>
    <property type="match status" value="1"/>
</dbReference>
<reference evidence="9" key="1">
    <citation type="submission" date="2025-08" db="UniProtKB">
        <authorList>
            <consortium name="RefSeq"/>
        </authorList>
    </citation>
    <scope>IDENTIFICATION</scope>
    <source>
        <tissue evidence="9">Muscle</tissue>
    </source>
</reference>
<keyword evidence="2" id="KW-0719">Serine esterase</keyword>
<proteinExistence type="inferred from homology"/>
<dbReference type="InterPro" id="IPR002018">
    <property type="entry name" value="CarbesteraseB"/>
</dbReference>